<evidence type="ECO:0000256" key="5">
    <source>
        <dbReference type="ARBA" id="ARBA00031445"/>
    </source>
</evidence>
<evidence type="ECO:0000256" key="3">
    <source>
        <dbReference type="ARBA" id="ARBA00019077"/>
    </source>
</evidence>
<keyword evidence="7" id="KW-0472">Membrane</keyword>
<dbReference type="GO" id="GO:0016740">
    <property type="term" value="F:transferase activity"/>
    <property type="evidence" value="ECO:0007669"/>
    <property type="project" value="UniProtKB-KW"/>
</dbReference>
<sequence length="499" mass="54170">MPSSKSPRLLPPIANAIAPPWYYRAAIGTLKPLYRLQVHKRSAARDNYHDEVAERFGSAYRKPSQLPSIGQASTQTGTQTNTWTDAPLLWCHAVSLGETNTVAPLLDVLLGAGYRIWLTNTTQTGHARTQKRFAEALASGQMQHSYVPVDAPTVIKQFLAHVQPAAALFVETELWANTLYLLNKQHIPSILVNGRLSEASFTRYQKIAKVSASMMHNLTCIIAQDEQSATRFKALGAPAEKVKIGRSLKWVINGNTKPSLPESIQNAFATIDRPIWVAASTHEGEEQIALDWQQQLLQDAKSADALLILVPRHPERFDAAAQMVQASGLSVARRSLKESIQPSTQVYLADTMGELMAWYQLADVALVGGSLVDVGGHNPVEPAGVGTPVLMGSYTYSCQEVVDELAAVGALQQATAATDTRADYATAAEHLYPQLFAWLTQPERAIAAGQAGAQLTEMRQSALTDQLGIIDEVLTQYSHITPLPLNLADPAATAVKDAP</sequence>
<dbReference type="PANTHER" id="PTHR42755">
    <property type="entry name" value="3-DEOXY-MANNO-OCTULOSONATE CYTIDYLYLTRANSFERASE"/>
    <property type="match status" value="1"/>
</dbReference>
<dbReference type="Proteomes" id="UP001501787">
    <property type="component" value="Unassembled WGS sequence"/>
</dbReference>
<keyword evidence="7" id="KW-0448">Lipopolysaccharide biosynthesis</keyword>
<accession>A0ABN0VZH4</accession>
<dbReference type="RefSeq" id="WP_201505150.1">
    <property type="nucleotide sequence ID" value="NZ_BAAAFR010000005.1"/>
</dbReference>
<evidence type="ECO:0000256" key="4">
    <source>
        <dbReference type="ARBA" id="ARBA00022679"/>
    </source>
</evidence>
<dbReference type="Gene3D" id="3.40.50.11720">
    <property type="entry name" value="3-Deoxy-D-manno-octulosonic-acid transferase, N-terminal domain"/>
    <property type="match status" value="1"/>
</dbReference>
<evidence type="ECO:0000313" key="10">
    <source>
        <dbReference type="Proteomes" id="UP001501787"/>
    </source>
</evidence>
<dbReference type="Pfam" id="PF04413">
    <property type="entry name" value="Glycos_transf_N"/>
    <property type="match status" value="1"/>
</dbReference>
<comment type="catalytic activity">
    <reaction evidence="6 7">
        <text>lipid IVA (E. coli) + CMP-3-deoxy-beta-D-manno-octulosonate = alpha-Kdo-(2-&gt;6)-lipid IVA (E. coli) + CMP + H(+)</text>
        <dbReference type="Rhea" id="RHEA:28066"/>
        <dbReference type="ChEBI" id="CHEBI:15378"/>
        <dbReference type="ChEBI" id="CHEBI:58603"/>
        <dbReference type="ChEBI" id="CHEBI:60364"/>
        <dbReference type="ChEBI" id="CHEBI:60377"/>
        <dbReference type="ChEBI" id="CHEBI:85987"/>
        <dbReference type="EC" id="2.4.99.12"/>
    </reaction>
</comment>
<gene>
    <name evidence="9" type="primary">waaA</name>
    <name evidence="9" type="ORF">GCM10009129_18840</name>
</gene>
<comment type="function">
    <text evidence="7">Involved in lipopolysaccharide (LPS) biosynthesis. Catalyzes the transfer of 3-deoxy-D-manno-octulosonate (Kdo) residue(s) from CMP-Kdo to lipid IV(A), the tetraacyldisaccharide-1,4'-bisphosphate precursor of lipid A.</text>
</comment>
<keyword evidence="7" id="KW-1003">Cell membrane</keyword>
<protein>
    <recommendedName>
        <fullName evidence="3 7">3-deoxy-D-manno-octulosonic acid transferase</fullName>
        <shortName evidence="7">Kdo transferase</shortName>
        <ecNumber evidence="2 7">2.4.99.12</ecNumber>
    </recommendedName>
    <alternativeName>
        <fullName evidence="5 7">Lipid IV(A) 3-deoxy-D-manno-octulosonic acid transferase</fullName>
    </alternativeName>
</protein>
<feature type="domain" description="3-deoxy-D-manno-octulosonic-acid transferase N-terminal" evidence="8">
    <location>
        <begin position="76"/>
        <end position="250"/>
    </location>
</feature>
<comment type="similarity">
    <text evidence="7">Belongs to the glycosyltransferase group 1 family.</text>
</comment>
<dbReference type="InterPro" id="IPR038107">
    <property type="entry name" value="Glycos_transf_N_sf"/>
</dbReference>
<comment type="pathway">
    <text evidence="1 7">Bacterial outer membrane biogenesis; LPS core biosynthesis.</text>
</comment>
<proteinExistence type="inferred from homology"/>
<evidence type="ECO:0000313" key="9">
    <source>
        <dbReference type="EMBL" id="GAA0321251.1"/>
    </source>
</evidence>
<evidence type="ECO:0000259" key="8">
    <source>
        <dbReference type="Pfam" id="PF04413"/>
    </source>
</evidence>
<reference evidence="9 10" key="1">
    <citation type="journal article" date="2019" name="Int. J. Syst. Evol. Microbiol.">
        <title>The Global Catalogue of Microorganisms (GCM) 10K type strain sequencing project: providing services to taxonomists for standard genome sequencing and annotation.</title>
        <authorList>
            <consortium name="The Broad Institute Genomics Platform"/>
            <consortium name="The Broad Institute Genome Sequencing Center for Infectious Disease"/>
            <person name="Wu L."/>
            <person name="Ma J."/>
        </authorList>
    </citation>
    <scope>NUCLEOTIDE SEQUENCE [LARGE SCALE GENOMIC DNA]</scope>
    <source>
        <strain evidence="9 10">JCM 16343</strain>
    </source>
</reference>
<dbReference type="InterPro" id="IPR039901">
    <property type="entry name" value="Kdotransferase"/>
</dbReference>
<evidence type="ECO:0000256" key="1">
    <source>
        <dbReference type="ARBA" id="ARBA00004713"/>
    </source>
</evidence>
<comment type="subcellular location">
    <subcellularLocation>
        <location evidence="7">Cell membrane</location>
    </subcellularLocation>
</comment>
<keyword evidence="4 7" id="KW-0808">Transferase</keyword>
<dbReference type="Gene3D" id="3.40.50.2000">
    <property type="entry name" value="Glycogen Phosphorylase B"/>
    <property type="match status" value="1"/>
</dbReference>
<name>A0ABN0VZH4_9GAMM</name>
<dbReference type="InterPro" id="IPR007507">
    <property type="entry name" value="Glycos_transf_N"/>
</dbReference>
<dbReference type="PANTHER" id="PTHR42755:SF1">
    <property type="entry name" value="3-DEOXY-D-MANNO-OCTULOSONIC ACID TRANSFERASE, MITOCHONDRIAL-RELATED"/>
    <property type="match status" value="1"/>
</dbReference>
<keyword evidence="10" id="KW-1185">Reference proteome</keyword>
<evidence type="ECO:0000256" key="6">
    <source>
        <dbReference type="ARBA" id="ARBA00049183"/>
    </source>
</evidence>
<dbReference type="EMBL" id="BAAAFR010000005">
    <property type="protein sequence ID" value="GAA0321251.1"/>
    <property type="molecule type" value="Genomic_DNA"/>
</dbReference>
<dbReference type="EC" id="2.4.99.12" evidence="2 7"/>
<comment type="caution">
    <text evidence="9">The sequence shown here is derived from an EMBL/GenBank/DDBJ whole genome shotgun (WGS) entry which is preliminary data.</text>
</comment>
<evidence type="ECO:0000256" key="2">
    <source>
        <dbReference type="ARBA" id="ARBA00012621"/>
    </source>
</evidence>
<organism evidence="9 10">
    <name type="scientific">Psychrobacter aestuarii</name>
    <dbReference type="NCBI Taxonomy" id="556327"/>
    <lineage>
        <taxon>Bacteria</taxon>
        <taxon>Pseudomonadati</taxon>
        <taxon>Pseudomonadota</taxon>
        <taxon>Gammaproteobacteria</taxon>
        <taxon>Moraxellales</taxon>
        <taxon>Moraxellaceae</taxon>
        <taxon>Psychrobacter</taxon>
    </lineage>
</organism>
<evidence type="ECO:0000256" key="7">
    <source>
        <dbReference type="RuleBase" id="RU365103"/>
    </source>
</evidence>